<feature type="transmembrane region" description="Helical" evidence="1">
    <location>
        <begin position="70"/>
        <end position="91"/>
    </location>
</feature>
<reference evidence="2 3" key="1">
    <citation type="journal article" date="2016" name="Nat. Commun.">
        <title>Thousands of microbial genomes shed light on interconnected biogeochemical processes in an aquifer system.</title>
        <authorList>
            <person name="Anantharaman K."/>
            <person name="Brown C.T."/>
            <person name="Hug L.A."/>
            <person name="Sharon I."/>
            <person name="Castelle C.J."/>
            <person name="Probst A.J."/>
            <person name="Thomas B.C."/>
            <person name="Singh A."/>
            <person name="Wilkins M.J."/>
            <person name="Karaoz U."/>
            <person name="Brodie E.L."/>
            <person name="Williams K.H."/>
            <person name="Hubbard S.S."/>
            <person name="Banfield J.F."/>
        </authorList>
    </citation>
    <scope>NUCLEOTIDE SEQUENCE [LARGE SCALE GENOMIC DNA]</scope>
</reference>
<gene>
    <name evidence="2" type="ORF">A2571_03675</name>
</gene>
<keyword evidence="1" id="KW-1133">Transmembrane helix</keyword>
<name>A0A1G2QDS2_9BACT</name>
<comment type="caution">
    <text evidence="2">The sequence shown here is derived from an EMBL/GenBank/DDBJ whole genome shotgun (WGS) entry which is preliminary data.</text>
</comment>
<dbReference type="Proteomes" id="UP000177043">
    <property type="component" value="Unassembled WGS sequence"/>
</dbReference>
<feature type="transmembrane region" description="Helical" evidence="1">
    <location>
        <begin position="12"/>
        <end position="35"/>
    </location>
</feature>
<keyword evidence="1" id="KW-0472">Membrane</keyword>
<feature type="transmembrane region" description="Helical" evidence="1">
    <location>
        <begin position="97"/>
        <end position="117"/>
    </location>
</feature>
<organism evidence="2 3">
    <name type="scientific">Candidatus Vogelbacteria bacterium RIFOXYD1_FULL_44_32</name>
    <dbReference type="NCBI Taxonomy" id="1802438"/>
    <lineage>
        <taxon>Bacteria</taxon>
        <taxon>Candidatus Vogeliibacteriota</taxon>
    </lineage>
</organism>
<evidence type="ECO:0008006" key="4">
    <source>
        <dbReference type="Google" id="ProtNLM"/>
    </source>
</evidence>
<accession>A0A1G2QDS2</accession>
<dbReference type="AlphaFoldDB" id="A0A1G2QDS2"/>
<evidence type="ECO:0000313" key="2">
    <source>
        <dbReference type="EMBL" id="OHA58111.1"/>
    </source>
</evidence>
<proteinExistence type="predicted"/>
<feature type="transmembrane region" description="Helical" evidence="1">
    <location>
        <begin position="147"/>
        <end position="165"/>
    </location>
</feature>
<sequence length="166" mass="17917">MTLGTHGAVGAAVVVGSGLHPVLGLSLAFLSHFALDALPHYDYKILSLDKTAEKNGVVKMLRGKLFVIDLMRIGLDGLLGLIFALLIWQMAGDTGSIYLALGGAGLGMLPDFLQFLYGKIGTGPLAIIQWVHNRFHTRYKLVDKFELGVLTQAVLVVLVFILLAMK</sequence>
<dbReference type="EMBL" id="MHTJ01000005">
    <property type="protein sequence ID" value="OHA58111.1"/>
    <property type="molecule type" value="Genomic_DNA"/>
</dbReference>
<evidence type="ECO:0000256" key="1">
    <source>
        <dbReference type="SAM" id="Phobius"/>
    </source>
</evidence>
<evidence type="ECO:0000313" key="3">
    <source>
        <dbReference type="Proteomes" id="UP000177043"/>
    </source>
</evidence>
<keyword evidence="1" id="KW-0812">Transmembrane</keyword>
<protein>
    <recommendedName>
        <fullName evidence="4">DUF3307 domain-containing protein</fullName>
    </recommendedName>
</protein>
<dbReference type="STRING" id="1802438.A2571_03675"/>